<sequence>METVRMLQKFRINIDTDKINVNENKKTSSNNINAYRPKTSDSLLWCMMALIEGTSECSDNMSTQFKYETSFKYKQINILREKMYELKKCGLDPLLIETNFISEKYMSFDSFKAMCIIHNLCVIYVNKNTYVRVNGCIDECNDGVPTHIVTKDANYTMNRDVTPEVVEAVCKHKYEIINVKKPINGIGSYKVDDLRKICDKIGLETTTNNKNKTKVVLYRDICAFIGL</sequence>
<proteinExistence type="predicted"/>
<accession>A0A6C0BQ64</accession>
<dbReference type="AlphaFoldDB" id="A0A6C0BQ64"/>
<dbReference type="EMBL" id="MN739226">
    <property type="protein sequence ID" value="QHS94527.1"/>
    <property type="molecule type" value="Genomic_DNA"/>
</dbReference>
<name>A0A6C0BQ64_9ZZZZ</name>
<reference evidence="1" key="1">
    <citation type="journal article" date="2020" name="Nature">
        <title>Giant virus diversity and host interactions through global metagenomics.</title>
        <authorList>
            <person name="Schulz F."/>
            <person name="Roux S."/>
            <person name="Paez-Espino D."/>
            <person name="Jungbluth S."/>
            <person name="Walsh D.A."/>
            <person name="Denef V.J."/>
            <person name="McMahon K.D."/>
            <person name="Konstantinidis K.T."/>
            <person name="Eloe-Fadrosh E.A."/>
            <person name="Kyrpides N.C."/>
            <person name="Woyke T."/>
        </authorList>
    </citation>
    <scope>NUCLEOTIDE SEQUENCE</scope>
    <source>
        <strain evidence="1">GVMAG-M-3300018416-45</strain>
    </source>
</reference>
<organism evidence="1">
    <name type="scientific">viral metagenome</name>
    <dbReference type="NCBI Taxonomy" id="1070528"/>
    <lineage>
        <taxon>unclassified sequences</taxon>
        <taxon>metagenomes</taxon>
        <taxon>organismal metagenomes</taxon>
    </lineage>
</organism>
<evidence type="ECO:0000313" key="1">
    <source>
        <dbReference type="EMBL" id="QHS94527.1"/>
    </source>
</evidence>
<protein>
    <submittedName>
        <fullName evidence="1">Uncharacterized protein</fullName>
    </submittedName>
</protein>